<dbReference type="GO" id="GO:0004366">
    <property type="term" value="F:glycerol-3-phosphate O-acyltransferase activity"/>
    <property type="evidence" value="ECO:0007669"/>
    <property type="project" value="TreeGrafter"/>
</dbReference>
<dbReference type="SUPFAM" id="SSF51735">
    <property type="entry name" value="NAD(P)-binding Rossmann-fold domains"/>
    <property type="match status" value="1"/>
</dbReference>
<evidence type="ECO:0000259" key="6">
    <source>
        <dbReference type="SMART" id="SM00563"/>
    </source>
</evidence>
<dbReference type="Pfam" id="PF01553">
    <property type="entry name" value="Acyltransferase"/>
    <property type="match status" value="1"/>
</dbReference>
<name>D2UYE0_NAEGR</name>
<comment type="subcellular location">
    <subcellularLocation>
        <location evidence="1">Endomembrane system</location>
        <topology evidence="1">Peripheral membrane protein</topology>
    </subcellularLocation>
</comment>
<evidence type="ECO:0000256" key="1">
    <source>
        <dbReference type="ARBA" id="ARBA00004184"/>
    </source>
</evidence>
<dbReference type="CDD" id="cd05236">
    <property type="entry name" value="FAR-N_SDR_e"/>
    <property type="match status" value="1"/>
</dbReference>
<dbReference type="InterPro" id="IPR036291">
    <property type="entry name" value="NAD(P)-bd_dom_sf"/>
</dbReference>
<evidence type="ECO:0000256" key="2">
    <source>
        <dbReference type="ARBA" id="ARBA00007937"/>
    </source>
</evidence>
<dbReference type="InterPro" id="IPR033640">
    <property type="entry name" value="FAR_C"/>
</dbReference>
<dbReference type="Gene3D" id="3.40.50.720">
    <property type="entry name" value="NAD(P)-binding Rossmann-like Domain"/>
    <property type="match status" value="1"/>
</dbReference>
<dbReference type="GO" id="GO:0012505">
    <property type="term" value="C:endomembrane system"/>
    <property type="evidence" value="ECO:0007669"/>
    <property type="project" value="UniProtKB-SubCell"/>
</dbReference>
<dbReference type="AlphaFoldDB" id="D2UYE0"/>
<gene>
    <name evidence="7" type="ORF">NAEGRDRAFT_103</name>
</gene>
<evidence type="ECO:0000256" key="3">
    <source>
        <dbReference type="ARBA" id="ARBA00022679"/>
    </source>
</evidence>
<feature type="non-terminal residue" evidence="7">
    <location>
        <position position="1"/>
    </location>
</feature>
<dbReference type="PANTHER" id="PTHR12563">
    <property type="entry name" value="GLYCEROL-3-PHOSPHATE ACYLTRANSFERASE"/>
    <property type="match status" value="1"/>
</dbReference>
<dbReference type="PANTHER" id="PTHR12563:SF17">
    <property type="entry name" value="DIHYDROXYACETONE PHOSPHATE ACYLTRANSFERASE"/>
    <property type="match status" value="1"/>
</dbReference>
<dbReference type="OMA" id="WDPDHHA"/>
<keyword evidence="4" id="KW-0472">Membrane</keyword>
<dbReference type="Pfam" id="PF07993">
    <property type="entry name" value="NAD_binding_4"/>
    <property type="match status" value="1"/>
</dbReference>
<comment type="similarity">
    <text evidence="2">Belongs to the GPAT/DAPAT family.</text>
</comment>
<accession>D2UYE0</accession>
<proteinExistence type="inferred from homology"/>
<dbReference type="Proteomes" id="UP000006671">
    <property type="component" value="Unassembled WGS sequence"/>
</dbReference>
<dbReference type="InterPro" id="IPR022284">
    <property type="entry name" value="GPAT/DHAPAT"/>
</dbReference>
<organism evidence="8">
    <name type="scientific">Naegleria gruberi</name>
    <name type="common">Amoeba</name>
    <dbReference type="NCBI Taxonomy" id="5762"/>
    <lineage>
        <taxon>Eukaryota</taxon>
        <taxon>Discoba</taxon>
        <taxon>Heterolobosea</taxon>
        <taxon>Tetramitia</taxon>
        <taxon>Eutetramitia</taxon>
        <taxon>Vahlkampfiidae</taxon>
        <taxon>Naegleria</taxon>
    </lineage>
</organism>
<evidence type="ECO:0000256" key="5">
    <source>
        <dbReference type="ARBA" id="ARBA00023315"/>
    </source>
</evidence>
<evidence type="ECO:0000313" key="7">
    <source>
        <dbReference type="EMBL" id="EFC50776.1"/>
    </source>
</evidence>
<dbReference type="RefSeq" id="XP_002683520.1">
    <property type="nucleotide sequence ID" value="XM_002683474.1"/>
</dbReference>
<dbReference type="GO" id="GO:0006631">
    <property type="term" value="P:fatty acid metabolic process"/>
    <property type="evidence" value="ECO:0007669"/>
    <property type="project" value="TreeGrafter"/>
</dbReference>
<dbReference type="InParanoid" id="D2UYE0"/>
<dbReference type="Pfam" id="PF19277">
    <property type="entry name" value="GPAT_C"/>
    <property type="match status" value="1"/>
</dbReference>
<dbReference type="InterPro" id="IPR002123">
    <property type="entry name" value="Plipid/glycerol_acylTrfase"/>
</dbReference>
<dbReference type="STRING" id="5762.D2UYE0"/>
<dbReference type="OrthoDB" id="429813at2759"/>
<dbReference type="SMART" id="SM00563">
    <property type="entry name" value="PlsC"/>
    <property type="match status" value="1"/>
</dbReference>
<dbReference type="InterPro" id="IPR041728">
    <property type="entry name" value="GPAT/DHAPAT_LPLAT"/>
</dbReference>
<dbReference type="GeneID" id="8855390"/>
<feature type="domain" description="Phospholipid/glycerol acyltransferase" evidence="6">
    <location>
        <begin position="610"/>
        <end position="738"/>
    </location>
</feature>
<dbReference type="KEGG" id="ngr:NAEGRDRAFT_103"/>
<dbReference type="SUPFAM" id="SSF69593">
    <property type="entry name" value="Glycerol-3-phosphate (1)-acyltransferase"/>
    <property type="match status" value="1"/>
</dbReference>
<keyword evidence="3" id="KW-0808">Transferase</keyword>
<sequence length="1145" mass="131114">LTEYYNNKTVFCTGCTGFLGKVVVEKFLRCLPNIRKLYLLVREKKDRKTGKVIPPEERLITEILRSPIMDRIIRERFNGKREDFEVFAREKVEGVFGDVTEENIFVGSTLDKIEQLKKEIQVIIHSAATIGFTERLDYAINLNAYGPLRCLNFAKQCHNIEAFTHISTAYTNSNMKSGSRVDEKFYPLKLPGGEDIEAFCERIRKLSPKEIEKATVKALAFTGYPNTYTITKRIGEALVAKYKGDVNVAILRPTIVGAALRDPVPGWIDAVSAGGSVYLFSGLGIIHLLPGNTKVVSDQVPVDFVSNAMIICPADIATRKSSLRVYHCGTSTSNPGRWQDTVTGTLRYWHTHQPDKSVSRAEFNMITNRFFYKTQYLMRYTWMIQLYGLIATIFGSKAAVKAVEGFKKMASRQSNLSSNFHHFTLNEWFFDVANLDSAFHRLPENEKDLFTLDWSLINWSTYFQYFCYGLHKFVLKENPEPPTTTDLIKSNEYNFINNLYNDVELAFTAAGRFTDGQTREQVKQTVLQSKIVQDAILSEAETLNISVMNVEKRALQIMDQMFADPNNNAIRAFGWILRKIWRRMYQSIMVDTNEIEKLKEISKKAESGTLVFIPTHRSYIDFLIVSYVFFVYGVPVPHIAAGEDFLNMFLVRDLFRYSGAFFMRRSFGSDKVYKAIFSEYVQRLLVDGNPVEFFVEGTRSRGGKTLRPKLGLLKTIADTYLDKRVDNLTLVPIHIGYEKVIESESHTRELLGGNKKGESLSALISASSVLLRKYGDIHVKIAEPISLKDYVENMKSESPSFDPFGQDDDKNTLVKNLGTKITYDLNQSVVIMPIALVSTILLTYREGISMEELQSKTDWLKNQIISRGGNVYWSKTQTTASVVNRALGLINNIIKKNKNMLEPAIEVKSDYKKILELSYYRNQIIHLFFVESIVSCSFYSFREKLMIDQGVPLSELLKRCEFLNELLSLEFIYKERPEEHDDFMSVINAMSKRGIFQLKDEKVFIPVLYLENLKFICSLLWPFIEAYWGASMALISLPFSGNEQEIPTLRKKALVERMQWFIEKLYFDQKVHFYEACSSETLSNTVAIFDKMGILQTTVKVEKSTSKKGAKDAPKSESVVSLLPPYNEIDKLFEFVGELQQYRKT</sequence>
<keyword evidence="5" id="KW-0012">Acyltransferase</keyword>
<keyword evidence="8" id="KW-1185">Reference proteome</keyword>
<feature type="non-terminal residue" evidence="7">
    <location>
        <position position="1145"/>
    </location>
</feature>
<dbReference type="CDD" id="cd09071">
    <property type="entry name" value="FAR_C"/>
    <property type="match status" value="1"/>
</dbReference>
<dbReference type="InterPro" id="IPR013120">
    <property type="entry name" value="FAR_NAD-bd"/>
</dbReference>
<dbReference type="eggNOG" id="KOG3730">
    <property type="taxonomic scope" value="Eukaryota"/>
</dbReference>
<dbReference type="EMBL" id="GG738845">
    <property type="protein sequence ID" value="EFC50776.1"/>
    <property type="molecule type" value="Genomic_DNA"/>
</dbReference>
<dbReference type="CDD" id="cd07993">
    <property type="entry name" value="LPLAT_DHAPAT-like"/>
    <property type="match status" value="1"/>
</dbReference>
<dbReference type="GO" id="GO:0008654">
    <property type="term" value="P:phospholipid biosynthetic process"/>
    <property type="evidence" value="ECO:0007669"/>
    <property type="project" value="TreeGrafter"/>
</dbReference>
<evidence type="ECO:0000256" key="4">
    <source>
        <dbReference type="ARBA" id="ARBA00023136"/>
    </source>
</evidence>
<dbReference type="eggNOG" id="KOG1221">
    <property type="taxonomic scope" value="Eukaryota"/>
</dbReference>
<dbReference type="GO" id="GO:0006072">
    <property type="term" value="P:glycerol-3-phosphate metabolic process"/>
    <property type="evidence" value="ECO:0007669"/>
    <property type="project" value="TreeGrafter"/>
</dbReference>
<reference evidence="7 8" key="1">
    <citation type="journal article" date="2010" name="Cell">
        <title>The genome of Naegleria gruberi illuminates early eukaryotic versatility.</title>
        <authorList>
            <person name="Fritz-Laylin L.K."/>
            <person name="Prochnik S.E."/>
            <person name="Ginger M.L."/>
            <person name="Dacks J.B."/>
            <person name="Carpenter M.L."/>
            <person name="Field M.C."/>
            <person name="Kuo A."/>
            <person name="Paredez A."/>
            <person name="Chapman J."/>
            <person name="Pham J."/>
            <person name="Shu S."/>
            <person name="Neupane R."/>
            <person name="Cipriano M."/>
            <person name="Mancuso J."/>
            <person name="Tu H."/>
            <person name="Salamov A."/>
            <person name="Lindquist E."/>
            <person name="Shapiro H."/>
            <person name="Lucas S."/>
            <person name="Grigoriev I.V."/>
            <person name="Cande W.Z."/>
            <person name="Fulton C."/>
            <person name="Rokhsar D.S."/>
            <person name="Dawson S.C."/>
        </authorList>
    </citation>
    <scope>NUCLEOTIDE SEQUENCE [LARGE SCALE GENOMIC DNA]</scope>
    <source>
        <strain evidence="7 8">NEG-M</strain>
    </source>
</reference>
<protein>
    <submittedName>
        <fullName evidence="7">Predicted protein</fullName>
    </submittedName>
</protein>
<dbReference type="Pfam" id="PF03015">
    <property type="entry name" value="Sterile"/>
    <property type="match status" value="1"/>
</dbReference>
<dbReference type="VEuPathDB" id="AmoebaDB:NAEGRDRAFT_103"/>
<dbReference type="InterPro" id="IPR045520">
    <property type="entry name" value="GPAT/DHAPAT_C"/>
</dbReference>
<dbReference type="GO" id="GO:0019432">
    <property type="term" value="P:triglyceride biosynthetic process"/>
    <property type="evidence" value="ECO:0007669"/>
    <property type="project" value="TreeGrafter"/>
</dbReference>
<dbReference type="GO" id="GO:0031966">
    <property type="term" value="C:mitochondrial membrane"/>
    <property type="evidence" value="ECO:0007669"/>
    <property type="project" value="TreeGrafter"/>
</dbReference>
<evidence type="ECO:0000313" key="8">
    <source>
        <dbReference type="Proteomes" id="UP000006671"/>
    </source>
</evidence>